<evidence type="ECO:0000313" key="2">
    <source>
        <dbReference type="Proteomes" id="UP000655094"/>
    </source>
</evidence>
<gene>
    <name evidence="1" type="ORF">KPZU09_40430</name>
</gene>
<accession>A0A919HV42</accession>
<dbReference type="Proteomes" id="UP000655094">
    <property type="component" value="Unassembled WGS sequence"/>
</dbReference>
<dbReference type="AntiFam" id="ANF00142">
    <property type="entry name" value="Shadow ORF (opposite yadG)"/>
</dbReference>
<organism evidence="1 2">
    <name type="scientific">Klebsiella pneumoniae</name>
    <dbReference type="NCBI Taxonomy" id="573"/>
    <lineage>
        <taxon>Bacteria</taxon>
        <taxon>Pseudomonadati</taxon>
        <taxon>Pseudomonadota</taxon>
        <taxon>Gammaproteobacteria</taxon>
        <taxon>Enterobacterales</taxon>
        <taxon>Enterobacteriaceae</taxon>
        <taxon>Klebsiella/Raoultella group</taxon>
        <taxon>Klebsiella</taxon>
        <taxon>Klebsiella pneumoniae complex</taxon>
    </lineage>
</organism>
<protein>
    <submittedName>
        <fullName evidence="1">Uncharacterized protein</fullName>
    </submittedName>
</protein>
<evidence type="ECO:0000313" key="1">
    <source>
        <dbReference type="EMBL" id="GHK54307.1"/>
    </source>
</evidence>
<sequence length="151" mass="17117">MRAASSTLWETISRVSCCCSQTSATGDSISAQRRIERREGFIQQQHRLLAHQTAGQRRALPLTAGELAGQTFQQRINSHLSSYRRDLRLLLAAQFKAWVDPEADILSNGQMVKQVILLKQHRDRTLRRRRRVMRLAVNQQAAAGGRQKPGD</sequence>
<comment type="caution">
    <text evidence="1">The sequence shown here is derived from an EMBL/GenBank/DDBJ whole genome shotgun (WGS) entry which is preliminary data.</text>
</comment>
<reference evidence="1" key="1">
    <citation type="submission" date="2020-10" db="EMBL/GenBank/DDBJ databases">
        <title>Genome Sequence of ESBL Producing Zambian Clinical Strains.</title>
        <authorList>
            <person name="Shawa M."/>
            <person name="Furuta Y."/>
            <person name="Simbotwe M."/>
            <person name="Mulenga E."/>
            <person name="Mubanga M."/>
            <person name="Mulenga G."/>
            <person name="Kaile C."/>
            <person name="Zorigt T."/>
            <person name="Hang'ombe B."/>
            <person name="Higashi H."/>
        </authorList>
    </citation>
    <scope>NUCLEOTIDE SEQUENCE</scope>
    <source>
        <strain evidence="1">Zam_UTH_09</strain>
    </source>
</reference>
<name>A0A919HV42_KLEPN</name>
<dbReference type="AntiFam" id="ANF00095">
    <property type="entry name" value="Shadow ORF (opposite ABC transporters)"/>
</dbReference>
<dbReference type="EMBL" id="BNFF01000001">
    <property type="protein sequence ID" value="GHK54307.1"/>
    <property type="molecule type" value="Genomic_DNA"/>
</dbReference>
<proteinExistence type="predicted"/>
<dbReference type="AlphaFoldDB" id="A0A919HV42"/>